<sequence>MTAALDQPAKPGLALDRWTLLTVAALAMAALFITGLLMRLLQESGGTNSYALLAEAFLNGRFDVERCFDGDCAMVAGRGYVIFPPVPALVAMPFVALFGPNFAGFMVIGLAFFAATLALWWRLFAAMGARGDTRLWLMLALGFGSPVYFITLRADGIWFFAQVVGLFLLTLSLHETLHKRLVTAGIAIGLAFLCRQMAILVVPFLFVLALDKDEGLFSLNRASWWRKLIQFAVPVAIALITYFIYNGLRFGNPLETGYSYIVPDGHSYLGQRIAEALFSPRYVLFNLFYLFVQGFHAEFTGPLMTRLAGLDSNGTSLLAASPFVLFAFFLPWRRDVIIAALTALVIGGVTLFYHSNGYSQYNVQRYTLDWLPLLFLFLPLTLTSERLPVFRLLVTYALVLNVATMGVLAVTSGGA</sequence>
<feature type="transmembrane region" description="Helical" evidence="1">
    <location>
        <begin position="336"/>
        <end position="354"/>
    </location>
</feature>
<dbReference type="Proteomes" id="UP000248021">
    <property type="component" value="Unassembled WGS sequence"/>
</dbReference>
<accession>A0A2V3TT80</accession>
<dbReference type="EMBL" id="QJJK01000017">
    <property type="protein sequence ID" value="PXW52153.1"/>
    <property type="molecule type" value="Genomic_DNA"/>
</dbReference>
<reference evidence="2 3" key="1">
    <citation type="submission" date="2018-05" db="EMBL/GenBank/DDBJ databases">
        <title>Genomic Encyclopedia of Type Strains, Phase IV (KMG-IV): sequencing the most valuable type-strain genomes for metagenomic binning, comparative biology and taxonomic classification.</title>
        <authorList>
            <person name="Goeker M."/>
        </authorList>
    </citation>
    <scope>NUCLEOTIDE SEQUENCE [LARGE SCALE GENOMIC DNA]</scope>
    <source>
        <strain evidence="2 3">DSM 6462</strain>
    </source>
</reference>
<feature type="transmembrane region" description="Helical" evidence="1">
    <location>
        <begin position="80"/>
        <end position="99"/>
    </location>
</feature>
<keyword evidence="1" id="KW-0812">Transmembrane</keyword>
<keyword evidence="1" id="KW-1133">Transmembrane helix</keyword>
<feature type="transmembrane region" description="Helical" evidence="1">
    <location>
        <begin position="314"/>
        <end position="330"/>
    </location>
</feature>
<feature type="transmembrane region" description="Helical" evidence="1">
    <location>
        <begin position="157"/>
        <end position="174"/>
    </location>
</feature>
<feature type="transmembrane region" description="Helical" evidence="1">
    <location>
        <begin position="228"/>
        <end position="245"/>
    </location>
</feature>
<feature type="transmembrane region" description="Helical" evidence="1">
    <location>
        <begin position="181"/>
        <end position="208"/>
    </location>
</feature>
<gene>
    <name evidence="2" type="ORF">C7450_11714</name>
</gene>
<evidence type="ECO:0000313" key="3">
    <source>
        <dbReference type="Proteomes" id="UP000248021"/>
    </source>
</evidence>
<organism evidence="2 3">
    <name type="scientific">Chelatococcus asaccharovorans</name>
    <dbReference type="NCBI Taxonomy" id="28210"/>
    <lineage>
        <taxon>Bacteria</taxon>
        <taxon>Pseudomonadati</taxon>
        <taxon>Pseudomonadota</taxon>
        <taxon>Alphaproteobacteria</taxon>
        <taxon>Hyphomicrobiales</taxon>
        <taxon>Chelatococcaceae</taxon>
        <taxon>Chelatococcus</taxon>
    </lineage>
</organism>
<protein>
    <recommendedName>
        <fullName evidence="4">Dolichyl-phosphate-mannose-protein mannosyltransferase</fullName>
    </recommendedName>
</protein>
<feature type="transmembrane region" description="Helical" evidence="1">
    <location>
        <begin position="20"/>
        <end position="41"/>
    </location>
</feature>
<evidence type="ECO:0000256" key="1">
    <source>
        <dbReference type="SAM" id="Phobius"/>
    </source>
</evidence>
<evidence type="ECO:0000313" key="2">
    <source>
        <dbReference type="EMBL" id="PXW52153.1"/>
    </source>
</evidence>
<proteinExistence type="predicted"/>
<feature type="transmembrane region" description="Helical" evidence="1">
    <location>
        <begin position="389"/>
        <end position="410"/>
    </location>
</feature>
<name>A0A2V3TT80_9HYPH</name>
<dbReference type="AlphaFoldDB" id="A0A2V3TT80"/>
<keyword evidence="3" id="KW-1185">Reference proteome</keyword>
<evidence type="ECO:0008006" key="4">
    <source>
        <dbReference type="Google" id="ProtNLM"/>
    </source>
</evidence>
<feature type="transmembrane region" description="Helical" evidence="1">
    <location>
        <begin position="366"/>
        <end position="383"/>
    </location>
</feature>
<keyword evidence="1" id="KW-0472">Membrane</keyword>
<dbReference type="OrthoDB" id="5495195at2"/>
<dbReference type="RefSeq" id="WP_146227584.1">
    <property type="nucleotide sequence ID" value="NZ_JAHBRY010000001.1"/>
</dbReference>
<feature type="transmembrane region" description="Helical" evidence="1">
    <location>
        <begin position="105"/>
        <end position="123"/>
    </location>
</feature>
<feature type="transmembrane region" description="Helical" evidence="1">
    <location>
        <begin position="135"/>
        <end position="151"/>
    </location>
</feature>
<comment type="caution">
    <text evidence="2">The sequence shown here is derived from an EMBL/GenBank/DDBJ whole genome shotgun (WGS) entry which is preliminary data.</text>
</comment>